<evidence type="ECO:0000256" key="6">
    <source>
        <dbReference type="ARBA" id="ARBA00023014"/>
    </source>
</evidence>
<evidence type="ECO:0000256" key="4">
    <source>
        <dbReference type="ARBA" id="ARBA00022723"/>
    </source>
</evidence>
<dbReference type="AlphaFoldDB" id="A0A1F7F659"/>
<feature type="domain" description="Radical SAM core" evidence="7">
    <location>
        <begin position="58"/>
        <end position="269"/>
    </location>
</feature>
<dbReference type="InterPro" id="IPR023885">
    <property type="entry name" value="4Fe4S-binding_SPASM_dom"/>
</dbReference>
<dbReference type="SFLD" id="SFLDG01067">
    <property type="entry name" value="SPASM/twitch_domain_containing"/>
    <property type="match status" value="1"/>
</dbReference>
<dbReference type="NCBIfam" id="TIGR04085">
    <property type="entry name" value="rSAM_more_4Fe4S"/>
    <property type="match status" value="1"/>
</dbReference>
<dbReference type="InterPro" id="IPR058240">
    <property type="entry name" value="rSAM_sf"/>
</dbReference>
<evidence type="ECO:0000256" key="2">
    <source>
        <dbReference type="ARBA" id="ARBA00022485"/>
    </source>
</evidence>
<evidence type="ECO:0000256" key="1">
    <source>
        <dbReference type="ARBA" id="ARBA00001966"/>
    </source>
</evidence>
<dbReference type="GO" id="GO:0051539">
    <property type="term" value="F:4 iron, 4 sulfur cluster binding"/>
    <property type="evidence" value="ECO:0007669"/>
    <property type="project" value="UniProtKB-KW"/>
</dbReference>
<keyword evidence="4" id="KW-0479">Metal-binding</keyword>
<proteinExistence type="predicted"/>
<sequence length="399" mass="44142">MRNMESVGLSRHRVRYESFGGILSSTDPPFLAWVDRTFLRDAGYEESPLWHTDDPGYLSAPTEAHFSITEKCSSGCAGCYMDSCGETAVDLSLEEVKAVLDTLRAMGVFHVALGGGEAFERPDFEDIAAYCREIGLVPNLTTNGQRMGDREIGICRMMGQVNVSLDGLESHYGVNGRAGSFERADQALRKLRAAGIAAGINCVVSVKNYSHIKDIAEYACTRGLAEIEFLKYKPSGRGKDRYPDFALSQEMIRSFYPRIQEIAASLPVEIKIDCSFIPAMMYHHPPLEELEKWAVAGCDGGNMLLGIRSSGVFSACSFISNNDAESALSLKTHWHTSAHLSRFRRWTQNPPEPCASCTYLTICRGGCRAVALYYNHDFSSPDPECPFVYDYMCCKGALK</sequence>
<dbReference type="InterPro" id="IPR050377">
    <property type="entry name" value="Radical_SAM_PqqE_MftC-like"/>
</dbReference>
<dbReference type="Gene3D" id="3.20.20.70">
    <property type="entry name" value="Aldolase class I"/>
    <property type="match status" value="1"/>
</dbReference>
<name>A0A1F7F659_UNCRA</name>
<evidence type="ECO:0000259" key="7">
    <source>
        <dbReference type="PROSITE" id="PS51918"/>
    </source>
</evidence>
<dbReference type="GO" id="GO:0003824">
    <property type="term" value="F:catalytic activity"/>
    <property type="evidence" value="ECO:0007669"/>
    <property type="project" value="InterPro"/>
</dbReference>
<dbReference type="InterPro" id="IPR017200">
    <property type="entry name" value="PqqE-like"/>
</dbReference>
<dbReference type="PROSITE" id="PS51918">
    <property type="entry name" value="RADICAL_SAM"/>
    <property type="match status" value="1"/>
</dbReference>
<evidence type="ECO:0000256" key="5">
    <source>
        <dbReference type="ARBA" id="ARBA00023004"/>
    </source>
</evidence>
<gene>
    <name evidence="8" type="ORF">A2519_18750</name>
</gene>
<keyword evidence="6" id="KW-0411">Iron-sulfur</keyword>
<dbReference type="Proteomes" id="UP000179243">
    <property type="component" value="Unassembled WGS sequence"/>
</dbReference>
<keyword evidence="3" id="KW-0949">S-adenosyl-L-methionine</keyword>
<dbReference type="SFLD" id="SFLDS00029">
    <property type="entry name" value="Radical_SAM"/>
    <property type="match status" value="1"/>
</dbReference>
<evidence type="ECO:0000256" key="3">
    <source>
        <dbReference type="ARBA" id="ARBA00022691"/>
    </source>
</evidence>
<evidence type="ECO:0000313" key="8">
    <source>
        <dbReference type="EMBL" id="OGK02062.1"/>
    </source>
</evidence>
<dbReference type="PANTHER" id="PTHR11228">
    <property type="entry name" value="RADICAL SAM DOMAIN PROTEIN"/>
    <property type="match status" value="1"/>
</dbReference>
<evidence type="ECO:0000313" key="9">
    <source>
        <dbReference type="Proteomes" id="UP000179243"/>
    </source>
</evidence>
<reference evidence="8 9" key="1">
    <citation type="journal article" date="2016" name="Nat. Commun.">
        <title>Thousands of microbial genomes shed light on interconnected biogeochemical processes in an aquifer system.</title>
        <authorList>
            <person name="Anantharaman K."/>
            <person name="Brown C.T."/>
            <person name="Hug L.A."/>
            <person name="Sharon I."/>
            <person name="Castelle C.J."/>
            <person name="Probst A.J."/>
            <person name="Thomas B.C."/>
            <person name="Singh A."/>
            <person name="Wilkins M.J."/>
            <person name="Karaoz U."/>
            <person name="Brodie E.L."/>
            <person name="Williams K.H."/>
            <person name="Hubbard S.S."/>
            <person name="Banfield J.F."/>
        </authorList>
    </citation>
    <scope>NUCLEOTIDE SEQUENCE [LARGE SCALE GENOMIC DNA]</scope>
</reference>
<comment type="caution">
    <text evidence="8">The sequence shown here is derived from an EMBL/GenBank/DDBJ whole genome shotgun (WGS) entry which is preliminary data.</text>
</comment>
<dbReference type="CDD" id="cd01335">
    <property type="entry name" value="Radical_SAM"/>
    <property type="match status" value="1"/>
</dbReference>
<protein>
    <recommendedName>
        <fullName evidence="7">Radical SAM core domain-containing protein</fullName>
    </recommendedName>
</protein>
<organism evidence="8 9">
    <name type="scientific">Candidatus Raymondbacteria bacterium RIFOXYD12_FULL_49_13</name>
    <dbReference type="NCBI Taxonomy" id="1817890"/>
    <lineage>
        <taxon>Bacteria</taxon>
        <taxon>Raymondiibacteriota</taxon>
    </lineage>
</organism>
<dbReference type="SUPFAM" id="SSF102114">
    <property type="entry name" value="Radical SAM enzymes"/>
    <property type="match status" value="1"/>
</dbReference>
<dbReference type="Pfam" id="PF04055">
    <property type="entry name" value="Radical_SAM"/>
    <property type="match status" value="1"/>
</dbReference>
<dbReference type="PIRSF" id="PIRSF037420">
    <property type="entry name" value="PQQ_syn_pqqE"/>
    <property type="match status" value="1"/>
</dbReference>
<keyword evidence="2" id="KW-0004">4Fe-4S</keyword>
<dbReference type="EMBL" id="MFYX01000113">
    <property type="protein sequence ID" value="OGK02062.1"/>
    <property type="molecule type" value="Genomic_DNA"/>
</dbReference>
<accession>A0A1F7F659</accession>
<dbReference type="PANTHER" id="PTHR11228:SF7">
    <property type="entry name" value="PQQA PEPTIDE CYCLASE"/>
    <property type="match status" value="1"/>
</dbReference>
<keyword evidence="5" id="KW-0408">Iron</keyword>
<dbReference type="InterPro" id="IPR013785">
    <property type="entry name" value="Aldolase_TIM"/>
</dbReference>
<comment type="cofactor">
    <cofactor evidence="1">
        <name>[4Fe-4S] cluster</name>
        <dbReference type="ChEBI" id="CHEBI:49883"/>
    </cofactor>
</comment>
<dbReference type="GO" id="GO:0046872">
    <property type="term" value="F:metal ion binding"/>
    <property type="evidence" value="ECO:0007669"/>
    <property type="project" value="UniProtKB-KW"/>
</dbReference>
<dbReference type="InterPro" id="IPR007197">
    <property type="entry name" value="rSAM"/>
</dbReference>